<protein>
    <submittedName>
        <fullName evidence="1">Uncharacterized protein</fullName>
    </submittedName>
</protein>
<reference evidence="1" key="1">
    <citation type="journal article" date="2021" name="Genome Biol. Evol.">
        <title>A High-Quality Reference Genome for a Parasitic Bivalve with Doubly Uniparental Inheritance (Bivalvia: Unionida).</title>
        <authorList>
            <person name="Smith C.H."/>
        </authorList>
    </citation>
    <scope>NUCLEOTIDE SEQUENCE</scope>
    <source>
        <strain evidence="1">CHS0354</strain>
    </source>
</reference>
<name>A0AAE0SLZ3_9BIVA</name>
<evidence type="ECO:0000313" key="2">
    <source>
        <dbReference type="Proteomes" id="UP001195483"/>
    </source>
</evidence>
<comment type="caution">
    <text evidence="1">The sequence shown here is derived from an EMBL/GenBank/DDBJ whole genome shotgun (WGS) entry which is preliminary data.</text>
</comment>
<reference evidence="1" key="2">
    <citation type="journal article" date="2021" name="Genome Biol. Evol.">
        <title>Developing a high-quality reference genome for a parasitic bivalve with doubly uniparental inheritance (Bivalvia: Unionida).</title>
        <authorList>
            <person name="Smith C.H."/>
        </authorList>
    </citation>
    <scope>NUCLEOTIDE SEQUENCE</scope>
    <source>
        <strain evidence="1">CHS0354</strain>
        <tissue evidence="1">Mantle</tissue>
    </source>
</reference>
<gene>
    <name evidence="1" type="ORF">CHS0354_040741</name>
</gene>
<reference evidence="1" key="3">
    <citation type="submission" date="2023-05" db="EMBL/GenBank/DDBJ databases">
        <authorList>
            <person name="Smith C.H."/>
        </authorList>
    </citation>
    <scope>NUCLEOTIDE SEQUENCE</scope>
    <source>
        <strain evidence="1">CHS0354</strain>
        <tissue evidence="1">Mantle</tissue>
    </source>
</reference>
<accession>A0AAE0SLZ3</accession>
<keyword evidence="2" id="KW-1185">Reference proteome</keyword>
<dbReference type="Proteomes" id="UP001195483">
    <property type="component" value="Unassembled WGS sequence"/>
</dbReference>
<proteinExistence type="predicted"/>
<dbReference type="AlphaFoldDB" id="A0AAE0SLZ3"/>
<evidence type="ECO:0000313" key="1">
    <source>
        <dbReference type="EMBL" id="KAK3593995.1"/>
    </source>
</evidence>
<dbReference type="EMBL" id="JAEAOA010002342">
    <property type="protein sequence ID" value="KAK3593995.1"/>
    <property type="molecule type" value="Genomic_DNA"/>
</dbReference>
<sequence>MKAFDGNLGFLAEEGPKMEALYWRQQQGLRRKPWIGGSRRAKDESLGLVIGDSSRA</sequence>
<organism evidence="1 2">
    <name type="scientific">Potamilus streckersoni</name>
    <dbReference type="NCBI Taxonomy" id="2493646"/>
    <lineage>
        <taxon>Eukaryota</taxon>
        <taxon>Metazoa</taxon>
        <taxon>Spiralia</taxon>
        <taxon>Lophotrochozoa</taxon>
        <taxon>Mollusca</taxon>
        <taxon>Bivalvia</taxon>
        <taxon>Autobranchia</taxon>
        <taxon>Heteroconchia</taxon>
        <taxon>Palaeoheterodonta</taxon>
        <taxon>Unionida</taxon>
        <taxon>Unionoidea</taxon>
        <taxon>Unionidae</taxon>
        <taxon>Ambleminae</taxon>
        <taxon>Lampsilini</taxon>
        <taxon>Potamilus</taxon>
    </lineage>
</organism>